<dbReference type="Proteomes" id="UP000603865">
    <property type="component" value="Unassembled WGS sequence"/>
</dbReference>
<protein>
    <submittedName>
        <fullName evidence="1">Uncharacterized protein</fullName>
    </submittedName>
</protein>
<reference evidence="1" key="2">
    <citation type="submission" date="2020-09" db="EMBL/GenBank/DDBJ databases">
        <authorList>
            <person name="Sun Q."/>
            <person name="Ohkuma M."/>
        </authorList>
    </citation>
    <scope>NUCLEOTIDE SEQUENCE</scope>
    <source>
        <strain evidence="1">JCM 31311</strain>
    </source>
</reference>
<name>A0A918CLY3_9DEIO</name>
<dbReference type="EMBL" id="BMQL01000052">
    <property type="protein sequence ID" value="GGR31181.1"/>
    <property type="molecule type" value="Genomic_DNA"/>
</dbReference>
<reference evidence="1" key="1">
    <citation type="journal article" date="2014" name="Int. J. Syst. Evol. Microbiol.">
        <title>Complete genome sequence of Corynebacterium casei LMG S-19264T (=DSM 44701T), isolated from a smear-ripened cheese.</title>
        <authorList>
            <consortium name="US DOE Joint Genome Institute (JGI-PGF)"/>
            <person name="Walter F."/>
            <person name="Albersmeier A."/>
            <person name="Kalinowski J."/>
            <person name="Ruckert C."/>
        </authorList>
    </citation>
    <scope>NUCLEOTIDE SEQUENCE</scope>
    <source>
        <strain evidence="1">JCM 31311</strain>
    </source>
</reference>
<proteinExistence type="predicted"/>
<organism evidence="1 2">
    <name type="scientific">Deinococcus ruber</name>
    <dbReference type="NCBI Taxonomy" id="1848197"/>
    <lineage>
        <taxon>Bacteria</taxon>
        <taxon>Thermotogati</taxon>
        <taxon>Deinococcota</taxon>
        <taxon>Deinococci</taxon>
        <taxon>Deinococcales</taxon>
        <taxon>Deinococcaceae</taxon>
        <taxon>Deinococcus</taxon>
    </lineage>
</organism>
<comment type="caution">
    <text evidence="1">The sequence shown here is derived from an EMBL/GenBank/DDBJ whole genome shotgun (WGS) entry which is preliminary data.</text>
</comment>
<keyword evidence="2" id="KW-1185">Reference proteome</keyword>
<dbReference type="AlphaFoldDB" id="A0A918CLY3"/>
<sequence length="95" mass="10223">MSAPALPLNPDGKLQTARELYLGTVIELRDPMSKTLPISITVHRASDGQTISYHVISANWGRRVTCKNVGSWKSVKEAVVGILAHEAARAETVAA</sequence>
<gene>
    <name evidence="1" type="ORF">GCM10008957_47290</name>
</gene>
<dbReference type="RefSeq" id="WP_189092987.1">
    <property type="nucleotide sequence ID" value="NZ_BMQL01000052.1"/>
</dbReference>
<evidence type="ECO:0000313" key="2">
    <source>
        <dbReference type="Proteomes" id="UP000603865"/>
    </source>
</evidence>
<evidence type="ECO:0000313" key="1">
    <source>
        <dbReference type="EMBL" id="GGR31181.1"/>
    </source>
</evidence>
<accession>A0A918CLY3</accession>